<comment type="similarity">
    <text evidence="1">Belongs to the bacterial solute-binding protein 1 family.</text>
</comment>
<dbReference type="PANTHER" id="PTHR30061:SF50">
    <property type="entry name" value="MALTOSE_MALTODEXTRIN-BINDING PERIPLASMIC PROTEIN"/>
    <property type="match status" value="1"/>
</dbReference>
<keyword evidence="3" id="KW-0732">Signal</keyword>
<dbReference type="GO" id="GO:1901982">
    <property type="term" value="F:maltose binding"/>
    <property type="evidence" value="ECO:0007669"/>
    <property type="project" value="TreeGrafter"/>
</dbReference>
<dbReference type="Proteomes" id="UP000483094">
    <property type="component" value="Unassembled WGS sequence"/>
</dbReference>
<accession>A0A6G2DCL1</accession>
<keyword evidence="2" id="KW-0813">Transport</keyword>
<reference evidence="4 5" key="1">
    <citation type="submission" date="2019-11" db="EMBL/GenBank/DDBJ databases">
        <title>Growth characteristics of pneumococcus vary with the chemical composition of the capsule and with environmental conditions.</title>
        <authorList>
            <person name="Tothpal A."/>
            <person name="Desobry K."/>
            <person name="Joshi S."/>
            <person name="Wyllie A.L."/>
            <person name="Weinberger D.M."/>
        </authorList>
    </citation>
    <scope>NUCLEOTIDE SEQUENCE [LARGE SCALE GENOMIC DNA]</scope>
    <source>
        <strain evidence="5">pnumococcus19F</strain>
    </source>
</reference>
<dbReference type="Pfam" id="PF13416">
    <property type="entry name" value="SBP_bac_8"/>
    <property type="match status" value="1"/>
</dbReference>
<proteinExistence type="inferred from homology"/>
<evidence type="ECO:0000256" key="1">
    <source>
        <dbReference type="ARBA" id="ARBA00008520"/>
    </source>
</evidence>
<sequence length="187" mass="20740">IKVMDILRINGSKQKNWEGAGYTDVIGAFARGDVLMTPNGSWAITAINEQKPNFKIGTFMIPGKEKGQSLTVGAGDLAWSISATTKHPKEANAFVEYMTRPEVMQKYYDVDGSPTAIEGVKQAGEDSPLAGMTEYAFTDRHLVWLQQYWTSEADFHTLTMNYVLTGDKQGMVNDLNAFFNPMKADVE</sequence>
<comment type="caution">
    <text evidence="4">The sequence shown here is derived from an EMBL/GenBank/DDBJ whole genome shotgun (WGS) entry which is preliminary data.</text>
</comment>
<name>A0A6G2DCL1_STREE</name>
<feature type="non-terminal residue" evidence="4">
    <location>
        <position position="1"/>
    </location>
</feature>
<evidence type="ECO:0000256" key="3">
    <source>
        <dbReference type="ARBA" id="ARBA00022729"/>
    </source>
</evidence>
<dbReference type="EMBL" id="WNHQ01000986">
    <property type="protein sequence ID" value="MTV74284.1"/>
    <property type="molecule type" value="Genomic_DNA"/>
</dbReference>
<evidence type="ECO:0000256" key="2">
    <source>
        <dbReference type="ARBA" id="ARBA00022448"/>
    </source>
</evidence>
<dbReference type="GO" id="GO:0042956">
    <property type="term" value="P:maltodextrin transmembrane transport"/>
    <property type="evidence" value="ECO:0007669"/>
    <property type="project" value="TreeGrafter"/>
</dbReference>
<dbReference type="Gene3D" id="3.40.190.10">
    <property type="entry name" value="Periplasmic binding protein-like II"/>
    <property type="match status" value="2"/>
</dbReference>
<gene>
    <name evidence="4" type="ORF">GM540_09900</name>
</gene>
<dbReference type="InterPro" id="IPR006059">
    <property type="entry name" value="SBP"/>
</dbReference>
<dbReference type="GO" id="GO:0015768">
    <property type="term" value="P:maltose transport"/>
    <property type="evidence" value="ECO:0007669"/>
    <property type="project" value="TreeGrafter"/>
</dbReference>
<protein>
    <submittedName>
        <fullName evidence="4">Extracellular solute-binding protein</fullName>
    </submittedName>
</protein>
<dbReference type="PANTHER" id="PTHR30061">
    <property type="entry name" value="MALTOSE-BINDING PERIPLASMIC PROTEIN"/>
    <property type="match status" value="1"/>
</dbReference>
<dbReference type="GO" id="GO:0055052">
    <property type="term" value="C:ATP-binding cassette (ABC) transporter complex, substrate-binding subunit-containing"/>
    <property type="evidence" value="ECO:0007669"/>
    <property type="project" value="TreeGrafter"/>
</dbReference>
<evidence type="ECO:0000313" key="5">
    <source>
        <dbReference type="Proteomes" id="UP000483094"/>
    </source>
</evidence>
<evidence type="ECO:0000313" key="4">
    <source>
        <dbReference type="EMBL" id="MTV74284.1"/>
    </source>
</evidence>
<dbReference type="AlphaFoldDB" id="A0A6G2DCL1"/>
<organism evidence="4 5">
    <name type="scientific">Streptococcus pneumoniae</name>
    <dbReference type="NCBI Taxonomy" id="1313"/>
    <lineage>
        <taxon>Bacteria</taxon>
        <taxon>Bacillati</taxon>
        <taxon>Bacillota</taxon>
        <taxon>Bacilli</taxon>
        <taxon>Lactobacillales</taxon>
        <taxon>Streptococcaceae</taxon>
        <taxon>Streptococcus</taxon>
    </lineage>
</organism>
<dbReference type="SUPFAM" id="SSF53850">
    <property type="entry name" value="Periplasmic binding protein-like II"/>
    <property type="match status" value="1"/>
</dbReference>